<dbReference type="PANTHER" id="PTHR43674:SF2">
    <property type="entry name" value="BETA-UREIDOPROPIONASE"/>
    <property type="match status" value="1"/>
</dbReference>
<dbReference type="EMBL" id="JBHTKA010000016">
    <property type="protein sequence ID" value="MFD1003444.1"/>
    <property type="molecule type" value="Genomic_DNA"/>
</dbReference>
<dbReference type="PROSITE" id="PS50263">
    <property type="entry name" value="CN_HYDROLASE"/>
    <property type="match status" value="1"/>
</dbReference>
<name>A0ABW3KB04_9BACT</name>
<dbReference type="Gene3D" id="3.60.110.10">
    <property type="entry name" value="Carbon-nitrogen hydrolase"/>
    <property type="match status" value="1"/>
</dbReference>
<gene>
    <name evidence="3" type="ORF">ACFQ21_29235</name>
</gene>
<dbReference type="Proteomes" id="UP001597112">
    <property type="component" value="Unassembled WGS sequence"/>
</dbReference>
<keyword evidence="1 3" id="KW-0378">Hydrolase</keyword>
<comment type="caution">
    <text evidence="3">The sequence shown here is derived from an EMBL/GenBank/DDBJ whole genome shotgun (WGS) entry which is preliminary data.</text>
</comment>
<evidence type="ECO:0000313" key="3">
    <source>
        <dbReference type="EMBL" id="MFD1003444.1"/>
    </source>
</evidence>
<dbReference type="SUPFAM" id="SSF56317">
    <property type="entry name" value="Carbon-nitrogen hydrolase"/>
    <property type="match status" value="1"/>
</dbReference>
<proteinExistence type="predicted"/>
<protein>
    <submittedName>
        <fullName evidence="3">Carbon-nitrogen hydrolase family protein</fullName>
    </submittedName>
</protein>
<dbReference type="GO" id="GO:0016787">
    <property type="term" value="F:hydrolase activity"/>
    <property type="evidence" value="ECO:0007669"/>
    <property type="project" value="UniProtKB-KW"/>
</dbReference>
<sequence length="242" mass="26258">MKICVAQTRPVTGDIQQNIVRHKEFINRATSFGANMIIFPELSLTGYEPPQAKALAVDLHDNRLDDFQTISNAQKVTIGAGIPIRTEKGITISMILFQPHRERLAYAKKYIHPDEEEFFIPGQNFPTIAIAGNTVAFAICFELSVQAHADEAFKNGAAVYIASVAKFTNGVDKATQRLSEIAGTRNVPVLMSNAIGAADGGMCAGNTAAWNSKGILLAHLDESHEGILILDTKTESCTVQML</sequence>
<accession>A0ABW3KB04</accession>
<feature type="domain" description="CN hydrolase" evidence="2">
    <location>
        <begin position="1"/>
        <end position="234"/>
    </location>
</feature>
<dbReference type="Pfam" id="PF00795">
    <property type="entry name" value="CN_hydrolase"/>
    <property type="match status" value="1"/>
</dbReference>
<evidence type="ECO:0000313" key="4">
    <source>
        <dbReference type="Proteomes" id="UP001597112"/>
    </source>
</evidence>
<dbReference type="InterPro" id="IPR036526">
    <property type="entry name" value="C-N_Hydrolase_sf"/>
</dbReference>
<evidence type="ECO:0000256" key="1">
    <source>
        <dbReference type="ARBA" id="ARBA00022801"/>
    </source>
</evidence>
<dbReference type="InterPro" id="IPR050345">
    <property type="entry name" value="Aliph_Amidase/BUP"/>
</dbReference>
<evidence type="ECO:0000259" key="2">
    <source>
        <dbReference type="PROSITE" id="PS50263"/>
    </source>
</evidence>
<organism evidence="3 4">
    <name type="scientific">Ohtaekwangia kribbensis</name>
    <dbReference type="NCBI Taxonomy" id="688913"/>
    <lineage>
        <taxon>Bacteria</taxon>
        <taxon>Pseudomonadati</taxon>
        <taxon>Bacteroidota</taxon>
        <taxon>Cytophagia</taxon>
        <taxon>Cytophagales</taxon>
        <taxon>Fulvivirgaceae</taxon>
        <taxon>Ohtaekwangia</taxon>
    </lineage>
</organism>
<reference evidence="4" key="1">
    <citation type="journal article" date="2019" name="Int. J. Syst. Evol. Microbiol.">
        <title>The Global Catalogue of Microorganisms (GCM) 10K type strain sequencing project: providing services to taxonomists for standard genome sequencing and annotation.</title>
        <authorList>
            <consortium name="The Broad Institute Genomics Platform"/>
            <consortium name="The Broad Institute Genome Sequencing Center for Infectious Disease"/>
            <person name="Wu L."/>
            <person name="Ma J."/>
        </authorList>
    </citation>
    <scope>NUCLEOTIDE SEQUENCE [LARGE SCALE GENOMIC DNA]</scope>
    <source>
        <strain evidence="4">CCUG 58938</strain>
    </source>
</reference>
<dbReference type="RefSeq" id="WP_377586155.1">
    <property type="nucleotide sequence ID" value="NZ_JBHTKA010000016.1"/>
</dbReference>
<keyword evidence="4" id="KW-1185">Reference proteome</keyword>
<dbReference type="InterPro" id="IPR003010">
    <property type="entry name" value="C-N_Hydrolase"/>
</dbReference>
<dbReference type="CDD" id="cd07197">
    <property type="entry name" value="nitrilase"/>
    <property type="match status" value="1"/>
</dbReference>
<dbReference type="PANTHER" id="PTHR43674">
    <property type="entry name" value="NITRILASE C965.09-RELATED"/>
    <property type="match status" value="1"/>
</dbReference>